<dbReference type="VEuPathDB" id="FungiDB:DFL_000048"/>
<dbReference type="InterPro" id="IPR001810">
    <property type="entry name" value="F-box_dom"/>
</dbReference>
<reference evidence="2 3" key="1">
    <citation type="submission" date="2019-01" db="EMBL/GenBank/DDBJ databases">
        <title>Intercellular communication is required for trap formation in the nematode-trapping fungus Duddingtonia flagrans.</title>
        <authorList>
            <person name="Youssar L."/>
            <person name="Wernet V."/>
            <person name="Hensel N."/>
            <person name="Hildebrandt H.-G."/>
            <person name="Fischer R."/>
        </authorList>
    </citation>
    <scope>NUCLEOTIDE SEQUENCE [LARGE SCALE GENOMIC DNA]</scope>
    <source>
        <strain evidence="2 3">CBS H-5679</strain>
    </source>
</reference>
<feature type="domain" description="F-box" evidence="1">
    <location>
        <begin position="16"/>
        <end position="72"/>
    </location>
</feature>
<proteinExistence type="predicted"/>
<gene>
    <name evidence="2" type="ORF">DFL_000048</name>
</gene>
<protein>
    <recommendedName>
        <fullName evidence="1">F-box domain-containing protein</fullName>
    </recommendedName>
</protein>
<sequence length="327" mass="38056">MQQYGPTIPYTNASSMSPLLLLPTEIIFQILSHLDAFTALHTFRRLSRRLRLLSDAVYPTMHGLPVAIWIKIIYNLPRYPSTHTVPTIGSIEISQLKKSCHCFNNLINFLIELERLSHSYYGRTPVSTDTINRTSKNEIKMHPFFQQVQFWYKHWRRFGGRKSITLAPNLLFESPSPLPVDRMVIGIYYQQFLNTDTRGFEKMVLRKRHHPKILTNLDILVAVDQMLGQGMNEVYAQVRDGILCISRTPEEFGRHVGKVYLGGVDEEIEFVDDLIWKEGFLGLTGANREVFDTTIAEYWGFDRREGEWRRGDVWLLLYVRRVCSSII</sequence>
<dbReference type="GeneID" id="93582359"/>
<keyword evidence="3" id="KW-1185">Reference proteome</keyword>
<comment type="caution">
    <text evidence="2">The sequence shown here is derived from an EMBL/GenBank/DDBJ whole genome shotgun (WGS) entry which is preliminary data.</text>
</comment>
<dbReference type="Proteomes" id="UP000283090">
    <property type="component" value="Unassembled WGS sequence"/>
</dbReference>
<dbReference type="SUPFAM" id="SSF81383">
    <property type="entry name" value="F-box domain"/>
    <property type="match status" value="1"/>
</dbReference>
<dbReference type="OrthoDB" id="5352857at2759"/>
<evidence type="ECO:0000313" key="2">
    <source>
        <dbReference type="EMBL" id="RVD89024.1"/>
    </source>
</evidence>
<dbReference type="EMBL" id="SAEB01000001">
    <property type="protein sequence ID" value="RVD89024.1"/>
    <property type="molecule type" value="Genomic_DNA"/>
</dbReference>
<accession>A0A437ACQ0</accession>
<dbReference type="Pfam" id="PF00646">
    <property type="entry name" value="F-box"/>
    <property type="match status" value="1"/>
</dbReference>
<organism evidence="2 3">
    <name type="scientific">Arthrobotrys flagrans</name>
    <name type="common">Nematode-trapping fungus</name>
    <name type="synonym">Trichothecium flagrans</name>
    <dbReference type="NCBI Taxonomy" id="97331"/>
    <lineage>
        <taxon>Eukaryota</taxon>
        <taxon>Fungi</taxon>
        <taxon>Dikarya</taxon>
        <taxon>Ascomycota</taxon>
        <taxon>Pezizomycotina</taxon>
        <taxon>Orbiliomycetes</taxon>
        <taxon>Orbiliales</taxon>
        <taxon>Orbiliaceae</taxon>
        <taxon>Arthrobotrys</taxon>
    </lineage>
</organism>
<dbReference type="AlphaFoldDB" id="A0A437ACQ0"/>
<evidence type="ECO:0000259" key="1">
    <source>
        <dbReference type="PROSITE" id="PS50181"/>
    </source>
</evidence>
<name>A0A437ACQ0_ARTFL</name>
<dbReference type="InterPro" id="IPR036047">
    <property type="entry name" value="F-box-like_dom_sf"/>
</dbReference>
<dbReference type="RefSeq" id="XP_067494568.1">
    <property type="nucleotide sequence ID" value="XM_067633954.1"/>
</dbReference>
<dbReference type="PROSITE" id="PS50181">
    <property type="entry name" value="FBOX"/>
    <property type="match status" value="1"/>
</dbReference>
<evidence type="ECO:0000313" key="3">
    <source>
        <dbReference type="Proteomes" id="UP000283090"/>
    </source>
</evidence>